<dbReference type="STRING" id="4795.A0A225VF87"/>
<dbReference type="PROSITE" id="PS50600">
    <property type="entry name" value="ULP_PROTEASE"/>
    <property type="match status" value="1"/>
</dbReference>
<dbReference type="InterPro" id="IPR003653">
    <property type="entry name" value="Peptidase_C48_C"/>
</dbReference>
<dbReference type="SUPFAM" id="SSF54001">
    <property type="entry name" value="Cysteine proteinases"/>
    <property type="match status" value="1"/>
</dbReference>
<dbReference type="OrthoDB" id="126187at2759"/>
<comment type="similarity">
    <text evidence="1">Belongs to the peptidase C48 family.</text>
</comment>
<name>A0A225VF87_9STRA</name>
<gene>
    <name evidence="5" type="ORF">PHMEG_00024718</name>
</gene>
<evidence type="ECO:0000313" key="6">
    <source>
        <dbReference type="Proteomes" id="UP000198211"/>
    </source>
</evidence>
<proteinExistence type="inferred from homology"/>
<dbReference type="Gene3D" id="3.40.395.10">
    <property type="entry name" value="Adenoviral Proteinase, Chain A"/>
    <property type="match status" value="1"/>
</dbReference>
<reference evidence="6" key="1">
    <citation type="submission" date="2017-03" db="EMBL/GenBank/DDBJ databases">
        <title>Phytopthora megakarya and P. palmivora, two closely related causual agents of cacao black pod achieved similar genome size and gene model numbers by different mechanisms.</title>
        <authorList>
            <person name="Ali S."/>
            <person name="Shao J."/>
            <person name="Larry D.J."/>
            <person name="Kronmiller B."/>
            <person name="Shen D."/>
            <person name="Strem M.D."/>
            <person name="Melnick R.L."/>
            <person name="Guiltinan M.J."/>
            <person name="Tyler B.M."/>
            <person name="Meinhardt L.W."/>
            <person name="Bailey B.A."/>
        </authorList>
    </citation>
    <scope>NUCLEOTIDE SEQUENCE [LARGE SCALE GENOMIC DNA]</scope>
    <source>
        <strain evidence="6">zdho120</strain>
    </source>
</reference>
<evidence type="ECO:0000259" key="4">
    <source>
        <dbReference type="PROSITE" id="PS50600"/>
    </source>
</evidence>
<evidence type="ECO:0000256" key="1">
    <source>
        <dbReference type="ARBA" id="ARBA00005234"/>
    </source>
</evidence>
<dbReference type="Proteomes" id="UP000198211">
    <property type="component" value="Unassembled WGS sequence"/>
</dbReference>
<evidence type="ECO:0000313" key="5">
    <source>
        <dbReference type="EMBL" id="OWZ03538.1"/>
    </source>
</evidence>
<comment type="caution">
    <text evidence="5">The sequence shown here is derived from an EMBL/GenBank/DDBJ whole genome shotgun (WGS) entry which is preliminary data.</text>
</comment>
<dbReference type="GO" id="GO:0008234">
    <property type="term" value="F:cysteine-type peptidase activity"/>
    <property type="evidence" value="ECO:0007669"/>
    <property type="project" value="InterPro"/>
</dbReference>
<dbReference type="AlphaFoldDB" id="A0A225VF87"/>
<accession>A0A225VF87</accession>
<keyword evidence="6" id="KW-1185">Reference proteome</keyword>
<dbReference type="GO" id="GO:0006508">
    <property type="term" value="P:proteolysis"/>
    <property type="evidence" value="ECO:0007669"/>
    <property type="project" value="UniProtKB-KW"/>
</dbReference>
<sequence length="152" mass="17427">MSMFDWSAYQYVLVPLSGRNHSSFLIVEHTSSRQQGKMYHVDSLMGAHSSEYVFVVFKWFFARYVADKTGDPNATLEATTSEFKTKLQQTNFIGCGVYLLYYMGRISTLIASCQPTSIEDDLATWTHSGFNATKTEQYRALLHQRLHEDMTP</sequence>
<dbReference type="InterPro" id="IPR038765">
    <property type="entry name" value="Papain-like_cys_pep_sf"/>
</dbReference>
<evidence type="ECO:0000256" key="2">
    <source>
        <dbReference type="ARBA" id="ARBA00022670"/>
    </source>
</evidence>
<dbReference type="EMBL" id="NBNE01005462">
    <property type="protein sequence ID" value="OWZ03538.1"/>
    <property type="molecule type" value="Genomic_DNA"/>
</dbReference>
<keyword evidence="3" id="KW-0378">Hydrolase</keyword>
<protein>
    <recommendedName>
        <fullName evidence="4">Ubiquitin-like protease family profile domain-containing protein</fullName>
    </recommendedName>
</protein>
<feature type="domain" description="Ubiquitin-like protease family profile" evidence="4">
    <location>
        <begin position="1"/>
        <end position="106"/>
    </location>
</feature>
<evidence type="ECO:0000256" key="3">
    <source>
        <dbReference type="ARBA" id="ARBA00022801"/>
    </source>
</evidence>
<keyword evidence="2" id="KW-0645">Protease</keyword>
<organism evidence="5 6">
    <name type="scientific">Phytophthora megakarya</name>
    <dbReference type="NCBI Taxonomy" id="4795"/>
    <lineage>
        <taxon>Eukaryota</taxon>
        <taxon>Sar</taxon>
        <taxon>Stramenopiles</taxon>
        <taxon>Oomycota</taxon>
        <taxon>Peronosporomycetes</taxon>
        <taxon>Peronosporales</taxon>
        <taxon>Peronosporaceae</taxon>
        <taxon>Phytophthora</taxon>
    </lineage>
</organism>